<evidence type="ECO:0000256" key="1">
    <source>
        <dbReference type="SAM" id="Phobius"/>
    </source>
</evidence>
<dbReference type="AlphaFoldDB" id="A0A1U7NM81"/>
<dbReference type="InterPro" id="IPR050248">
    <property type="entry name" value="Polysacc_deacetylase_ArnD"/>
</dbReference>
<dbReference type="Proteomes" id="UP000186705">
    <property type="component" value="Unassembled WGS sequence"/>
</dbReference>
<dbReference type="PANTHER" id="PTHR10587:SF125">
    <property type="entry name" value="POLYSACCHARIDE DEACETYLASE YHEN-RELATED"/>
    <property type="match status" value="1"/>
</dbReference>
<dbReference type="PROSITE" id="PS51677">
    <property type="entry name" value="NODB"/>
    <property type="match status" value="1"/>
</dbReference>
<dbReference type="OrthoDB" id="9806342at2"/>
<dbReference type="Gene3D" id="2.60.40.10">
    <property type="entry name" value="Immunoglobulins"/>
    <property type="match status" value="2"/>
</dbReference>
<dbReference type="STRING" id="1862672.BO225_07090"/>
<keyword evidence="1" id="KW-0812">Transmembrane</keyword>
<name>A0A1U7NM81_9FIRM</name>
<accession>A0A1U7NM81</accession>
<dbReference type="Pfam" id="PF07523">
    <property type="entry name" value="Big_3"/>
    <property type="match status" value="1"/>
</dbReference>
<gene>
    <name evidence="3" type="ORF">BO225_07090</name>
</gene>
<reference evidence="3 4" key="1">
    <citation type="submission" date="2016-11" db="EMBL/GenBank/DDBJ databases">
        <title>Description of two novel members of the family Erysipelotrichaceae: Ileibacterium lipovorans gen. nov., sp. nov. and Dubosiella newyorkensis, gen. nov., sp. nov.</title>
        <authorList>
            <person name="Cox L.M."/>
            <person name="Sohn J."/>
            <person name="Tyrrell K.L."/>
            <person name="Citron D.M."/>
            <person name="Lawson P.A."/>
            <person name="Patel N.B."/>
            <person name="Iizumi T."/>
            <person name="Perez-Perez G.I."/>
            <person name="Goldstein E.J."/>
            <person name="Blaser M.J."/>
        </authorList>
    </citation>
    <scope>NUCLEOTIDE SEQUENCE [LARGE SCALE GENOMIC DNA]</scope>
    <source>
        <strain evidence="3 4">NYU-BL-A4</strain>
    </source>
</reference>
<dbReference type="InterPro" id="IPR011330">
    <property type="entry name" value="Glyco_hydro/deAcase_b/a-brl"/>
</dbReference>
<dbReference type="Gene3D" id="3.20.20.370">
    <property type="entry name" value="Glycoside hydrolase/deacetylase"/>
    <property type="match status" value="1"/>
</dbReference>
<dbReference type="Pfam" id="PF01522">
    <property type="entry name" value="Polysacc_deac_1"/>
    <property type="match status" value="1"/>
</dbReference>
<dbReference type="InterPro" id="IPR022038">
    <property type="entry name" value="Ig-like_bact"/>
</dbReference>
<evidence type="ECO:0000259" key="2">
    <source>
        <dbReference type="PROSITE" id="PS51677"/>
    </source>
</evidence>
<dbReference type="RefSeq" id="WP_076341575.1">
    <property type="nucleotide sequence ID" value="NZ_JBGNFS010000002.1"/>
</dbReference>
<keyword evidence="1" id="KW-1133">Transmembrane helix</keyword>
<dbReference type="GO" id="GO:0016810">
    <property type="term" value="F:hydrolase activity, acting on carbon-nitrogen (but not peptide) bonds"/>
    <property type="evidence" value="ECO:0007669"/>
    <property type="project" value="InterPro"/>
</dbReference>
<keyword evidence="4" id="KW-1185">Reference proteome</keyword>
<dbReference type="EMBL" id="MPKA01000067">
    <property type="protein sequence ID" value="OLU46238.1"/>
    <property type="molecule type" value="Genomic_DNA"/>
</dbReference>
<dbReference type="SUPFAM" id="SSF88713">
    <property type="entry name" value="Glycoside hydrolase/deacetylase"/>
    <property type="match status" value="1"/>
</dbReference>
<organism evidence="3 4">
    <name type="scientific">Dubosiella newyorkensis</name>
    <dbReference type="NCBI Taxonomy" id="1862672"/>
    <lineage>
        <taxon>Bacteria</taxon>
        <taxon>Bacillati</taxon>
        <taxon>Bacillota</taxon>
        <taxon>Erysipelotrichia</taxon>
        <taxon>Erysipelotrichales</taxon>
        <taxon>Erysipelotrichaceae</taxon>
        <taxon>Dubosiella</taxon>
    </lineage>
</organism>
<feature type="transmembrane region" description="Helical" evidence="1">
    <location>
        <begin position="12"/>
        <end position="32"/>
    </location>
</feature>
<dbReference type="GO" id="GO:0005975">
    <property type="term" value="P:carbohydrate metabolic process"/>
    <property type="evidence" value="ECO:0007669"/>
    <property type="project" value="InterPro"/>
</dbReference>
<dbReference type="PANTHER" id="PTHR10587">
    <property type="entry name" value="GLYCOSYL TRANSFERASE-RELATED"/>
    <property type="match status" value="1"/>
</dbReference>
<evidence type="ECO:0000313" key="3">
    <source>
        <dbReference type="EMBL" id="OLU46238.1"/>
    </source>
</evidence>
<proteinExistence type="predicted"/>
<dbReference type="CDD" id="cd10944">
    <property type="entry name" value="CE4_SmPgdA_like"/>
    <property type="match status" value="1"/>
</dbReference>
<feature type="domain" description="NodB homology" evidence="2">
    <location>
        <begin position="262"/>
        <end position="453"/>
    </location>
</feature>
<comment type="caution">
    <text evidence="3">The sequence shown here is derived from an EMBL/GenBank/DDBJ whole genome shotgun (WGS) entry which is preliminary data.</text>
</comment>
<keyword evidence="1" id="KW-0472">Membrane</keyword>
<dbReference type="InterPro" id="IPR013783">
    <property type="entry name" value="Ig-like_fold"/>
</dbReference>
<protein>
    <recommendedName>
        <fullName evidence="2">NodB homology domain-containing protein</fullName>
    </recommendedName>
</protein>
<dbReference type="InterPro" id="IPR002509">
    <property type="entry name" value="NODB_dom"/>
</dbReference>
<evidence type="ECO:0000313" key="4">
    <source>
        <dbReference type="Proteomes" id="UP000186705"/>
    </source>
</evidence>
<sequence>MAKRKRRRFHLGRLLAVLLVPLVLIAAIYFVYLKLNPLQLKARDIVVEYKEKFDPKDNIKRVFGGSKDDVKIEGTIDTNAKGEYPITYTYGNEKINAIVNVKDQKPPVLTLQEAKVDMKDKGDPKLIIKEVKDASEVTFDFKYDKKTFDERGKHKIEVTATDEDGNTTTETGTLIREEDSKAPTLVDPDQKITIKQGEELDLSAIKVKDDFDPEPTVTMDEEFDSEEAGKQTITIKVSDRSGNEKEYEQIVNVKEDPAYGKKVVYLTFDDGPSENTAKILDILDKYNAKATFFVTGNHPEYNKYMKRAAKEGHTIGLHTYTHNYSQLYSSEEAYFDDLQQISDMVEDVTGKKSKVIRFPGGSSNMISANYVDGLMTTLTQKVQEQGYQYFDWNVDSTDASGNRVPVSQLVENATASDDQYINILMHDTDAKDTTVEALPEIIKYYKDKGYVFLGLDTDSYAPHHNVVN</sequence>
<dbReference type="GeneID" id="78275706"/>